<gene>
    <name evidence="8" type="ORF">CVT23_14440</name>
</gene>
<dbReference type="InterPro" id="IPR050545">
    <property type="entry name" value="Mycobact_MmpL"/>
</dbReference>
<dbReference type="OrthoDB" id="7518665at2"/>
<evidence type="ECO:0000256" key="1">
    <source>
        <dbReference type="ARBA" id="ARBA00004651"/>
    </source>
</evidence>
<evidence type="ECO:0000256" key="4">
    <source>
        <dbReference type="ARBA" id="ARBA00022989"/>
    </source>
</evidence>
<protein>
    <recommendedName>
        <fullName evidence="7">Membrane transport protein MMPL domain-containing protein</fullName>
    </recommendedName>
</protein>
<sequence>MARQNDHIAVFAAGIARFSARRPLLVILTAVLLSALSLVVSVRHLGINTDNFDMISAETPFRQAAIEYRDAFPWHGDQLVVVIDAPTPEQAEIAAAGVMTHMRAQERLFSHVRAPAMDPFLRRNGLLHMEAEQLQDFLDRLAAAQGLLAVLAERPDLVGLLDMLDLALEQADPESVQAVQLTDLVATIAAMAEGDPDAPAMLSWRRQLAVEGQGGLDGRQIVIAKPVQDFATLSPARAAIEDLRAHFAGYPDAIGFRLTGDAALDTEELDSVKLGGAWAGALSASGILVLLFLGLRGVRDVLAAIAVLAAGLSLSLGFATLTVGQLNLLSVAFAVLFIGLAVDFSIHFTLRARESGRGVAAVRDAGRSVGASLVLSALAAAIGFLSFLPTPYRGLAELGVIAGGSMVIAVALNLTLLPALLTLGARPREAEPRPPAKPDRRTGRLARPVVALGAVLGLGGAILTPFSDFDFNPLLLKDPDSESVATFFELARDDDGGGYALEGLTAGPEAAARAAEALAERPGIGRVLHLGRVIPDNQPEKLAALQNAALFLFPVLTATPAPPPTDAERRQAVDDFDAAVSAAPDSEALNDAARRLAVALQAMDAAGLAAFETRVTGLLPHWLADIRTAFDAGPVTADDVPADFRQYWVTDDGRYRVQIFPADPIDSNSELRAFAESAQTVLPQATGTPAIVTAAGEAVLDSFRTATVVAAVLVTLLIGMVLRRPLDILLTLAPLLLAAVMTLGAAVLLGEALNFANVIVLPLLFGLGVASSIHLVLRRRRLEDPDRLMRSSTPRAVLFSSLTTLASFGGLALAPHLGMASMGRLLTIAIIAILFATLIFLPALIRVTGRSEMSQ</sequence>
<comment type="caution">
    <text evidence="8">The sequence shown here is derived from an EMBL/GenBank/DDBJ whole genome shotgun (WGS) entry which is preliminary data.</text>
</comment>
<name>A0A2M9G060_9PROT</name>
<comment type="subcellular location">
    <subcellularLocation>
        <location evidence="1">Cell membrane</location>
        <topology evidence="1">Multi-pass membrane protein</topology>
    </subcellularLocation>
</comment>
<feature type="transmembrane region" description="Helical" evidence="6">
    <location>
        <begin position="369"/>
        <end position="388"/>
    </location>
</feature>
<dbReference type="Proteomes" id="UP000229498">
    <property type="component" value="Unassembled WGS sequence"/>
</dbReference>
<keyword evidence="9" id="KW-1185">Reference proteome</keyword>
<feature type="transmembrane region" description="Helical" evidence="6">
    <location>
        <begin position="755"/>
        <end position="777"/>
    </location>
</feature>
<feature type="transmembrane region" description="Helical" evidence="6">
    <location>
        <begin position="276"/>
        <end position="295"/>
    </location>
</feature>
<evidence type="ECO:0000256" key="6">
    <source>
        <dbReference type="SAM" id="Phobius"/>
    </source>
</evidence>
<dbReference type="AlphaFoldDB" id="A0A2M9G060"/>
<dbReference type="EMBL" id="PHIG01000037">
    <property type="protein sequence ID" value="PJK29108.1"/>
    <property type="molecule type" value="Genomic_DNA"/>
</dbReference>
<feature type="transmembrane region" description="Helical" evidence="6">
    <location>
        <begin position="825"/>
        <end position="845"/>
    </location>
</feature>
<dbReference type="NCBIfam" id="TIGR03480">
    <property type="entry name" value="HpnN"/>
    <property type="match status" value="1"/>
</dbReference>
<feature type="transmembrane region" description="Helical" evidence="6">
    <location>
        <begin position="729"/>
        <end position="749"/>
    </location>
</feature>
<dbReference type="SUPFAM" id="SSF82866">
    <property type="entry name" value="Multidrug efflux transporter AcrB transmembrane domain"/>
    <property type="match status" value="2"/>
</dbReference>
<dbReference type="Pfam" id="PF03176">
    <property type="entry name" value="MMPL"/>
    <property type="match status" value="2"/>
</dbReference>
<keyword evidence="3 6" id="KW-0812">Transmembrane</keyword>
<dbReference type="PANTHER" id="PTHR33406">
    <property type="entry name" value="MEMBRANE PROTEIN MJ1562-RELATED"/>
    <property type="match status" value="1"/>
</dbReference>
<evidence type="ECO:0000256" key="2">
    <source>
        <dbReference type="ARBA" id="ARBA00022475"/>
    </source>
</evidence>
<evidence type="ECO:0000259" key="7">
    <source>
        <dbReference type="Pfam" id="PF03176"/>
    </source>
</evidence>
<feature type="domain" description="Membrane transport protein MMPL" evidence="7">
    <location>
        <begin position="670"/>
        <end position="851"/>
    </location>
</feature>
<feature type="transmembrane region" description="Helical" evidence="6">
    <location>
        <begin position="302"/>
        <end position="322"/>
    </location>
</feature>
<dbReference type="InterPro" id="IPR017841">
    <property type="entry name" value="Hopanoid_biosynth_HpnN"/>
</dbReference>
<organism evidence="8 9">
    <name type="scientific">Minwuia thermotolerans</name>
    <dbReference type="NCBI Taxonomy" id="2056226"/>
    <lineage>
        <taxon>Bacteria</taxon>
        <taxon>Pseudomonadati</taxon>
        <taxon>Pseudomonadota</taxon>
        <taxon>Alphaproteobacteria</taxon>
        <taxon>Minwuiales</taxon>
        <taxon>Minwuiaceae</taxon>
        <taxon>Minwuia</taxon>
    </lineage>
</organism>
<feature type="transmembrane region" description="Helical" evidence="6">
    <location>
        <begin position="328"/>
        <end position="348"/>
    </location>
</feature>
<feature type="transmembrane region" description="Helical" evidence="6">
    <location>
        <begin position="797"/>
        <end position="819"/>
    </location>
</feature>
<accession>A0A2M9G060</accession>
<proteinExistence type="predicted"/>
<keyword evidence="5 6" id="KW-0472">Membrane</keyword>
<dbReference type="Gene3D" id="1.20.1640.10">
    <property type="entry name" value="Multidrug efflux transporter AcrB transmembrane domain"/>
    <property type="match status" value="2"/>
</dbReference>
<feature type="domain" description="Membrane transport protein MMPL" evidence="7">
    <location>
        <begin position="239"/>
        <end position="433"/>
    </location>
</feature>
<keyword evidence="2" id="KW-1003">Cell membrane</keyword>
<dbReference type="RefSeq" id="WP_109794003.1">
    <property type="nucleotide sequence ID" value="NZ_PHIG01000037.1"/>
</dbReference>
<feature type="transmembrane region" description="Helical" evidence="6">
    <location>
        <begin position="703"/>
        <end position="722"/>
    </location>
</feature>
<evidence type="ECO:0000256" key="3">
    <source>
        <dbReference type="ARBA" id="ARBA00022692"/>
    </source>
</evidence>
<dbReference type="PANTHER" id="PTHR33406:SF13">
    <property type="entry name" value="MEMBRANE PROTEIN YDFJ"/>
    <property type="match status" value="1"/>
</dbReference>
<evidence type="ECO:0000313" key="9">
    <source>
        <dbReference type="Proteomes" id="UP000229498"/>
    </source>
</evidence>
<evidence type="ECO:0000256" key="5">
    <source>
        <dbReference type="ARBA" id="ARBA00023136"/>
    </source>
</evidence>
<dbReference type="InterPro" id="IPR004869">
    <property type="entry name" value="MMPL_dom"/>
</dbReference>
<evidence type="ECO:0000313" key="8">
    <source>
        <dbReference type="EMBL" id="PJK29108.1"/>
    </source>
</evidence>
<feature type="transmembrane region" description="Helical" evidence="6">
    <location>
        <begin position="445"/>
        <end position="466"/>
    </location>
</feature>
<keyword evidence="4 6" id="KW-1133">Transmembrane helix</keyword>
<reference evidence="8 9" key="1">
    <citation type="submission" date="2017-11" db="EMBL/GenBank/DDBJ databases">
        <title>Draft genome sequence of Rhizobiales bacterium SY3-13.</title>
        <authorList>
            <person name="Sun C."/>
        </authorList>
    </citation>
    <scope>NUCLEOTIDE SEQUENCE [LARGE SCALE GENOMIC DNA]</scope>
    <source>
        <strain evidence="8 9">SY3-13</strain>
    </source>
</reference>
<dbReference type="GO" id="GO:0005886">
    <property type="term" value="C:plasma membrane"/>
    <property type="evidence" value="ECO:0007669"/>
    <property type="project" value="UniProtKB-SubCell"/>
</dbReference>
<feature type="transmembrane region" description="Helical" evidence="6">
    <location>
        <begin position="400"/>
        <end position="424"/>
    </location>
</feature>